<proteinExistence type="predicted"/>
<dbReference type="Proteomes" id="UP001152795">
    <property type="component" value="Unassembled WGS sequence"/>
</dbReference>
<evidence type="ECO:0000313" key="3">
    <source>
        <dbReference type="Proteomes" id="UP001152795"/>
    </source>
</evidence>
<gene>
    <name evidence="2" type="ORF">PACLA_8A043570</name>
</gene>
<organism evidence="2 3">
    <name type="scientific">Paramuricea clavata</name>
    <name type="common">Red gorgonian</name>
    <name type="synonym">Violescent sea-whip</name>
    <dbReference type="NCBI Taxonomy" id="317549"/>
    <lineage>
        <taxon>Eukaryota</taxon>
        <taxon>Metazoa</taxon>
        <taxon>Cnidaria</taxon>
        <taxon>Anthozoa</taxon>
        <taxon>Octocorallia</taxon>
        <taxon>Malacalcyonacea</taxon>
        <taxon>Plexauridae</taxon>
        <taxon>Paramuricea</taxon>
    </lineage>
</organism>
<protein>
    <submittedName>
        <fullName evidence="2">Uncharacterized protein</fullName>
    </submittedName>
</protein>
<comment type="caution">
    <text evidence="2">The sequence shown here is derived from an EMBL/GenBank/DDBJ whole genome shotgun (WGS) entry which is preliminary data.</text>
</comment>
<dbReference type="EMBL" id="CACRXK020009876">
    <property type="protein sequence ID" value="CAB4018142.1"/>
    <property type="molecule type" value="Genomic_DNA"/>
</dbReference>
<feature type="compositionally biased region" description="Low complexity" evidence="1">
    <location>
        <begin position="7"/>
        <end position="23"/>
    </location>
</feature>
<sequence>MSSSGCESEPSLDSKSSSSSNESIHLESGDEEVGVVNSVINPYGNEPSANPADDGNSSNDGEEDEDGINPRTLEARLEGEITLDHWEVGPTLHQLVFDASIERISCVTLHEDYIAMTHPTVPLLKDSRSYKRRTGQHENEKVLRTKSSHHIYIIY</sequence>
<feature type="region of interest" description="Disordered" evidence="1">
    <location>
        <begin position="1"/>
        <end position="74"/>
    </location>
</feature>
<reference evidence="2" key="1">
    <citation type="submission" date="2020-04" db="EMBL/GenBank/DDBJ databases">
        <authorList>
            <person name="Alioto T."/>
            <person name="Alioto T."/>
            <person name="Gomez Garrido J."/>
        </authorList>
    </citation>
    <scope>NUCLEOTIDE SEQUENCE</scope>
    <source>
        <strain evidence="2">A484AB</strain>
    </source>
</reference>
<accession>A0A6S7JNK2</accession>
<evidence type="ECO:0000256" key="1">
    <source>
        <dbReference type="SAM" id="MobiDB-lite"/>
    </source>
</evidence>
<name>A0A6S7JNK2_PARCT</name>
<evidence type="ECO:0000313" key="2">
    <source>
        <dbReference type="EMBL" id="CAB4018142.1"/>
    </source>
</evidence>
<dbReference type="AlphaFoldDB" id="A0A6S7JNK2"/>
<keyword evidence="3" id="KW-1185">Reference proteome</keyword>